<dbReference type="Proteomes" id="UP000504603">
    <property type="component" value="Unplaced"/>
</dbReference>
<proteinExistence type="inferred from homology"/>
<dbReference type="RefSeq" id="XP_022153648.1">
    <property type="nucleotide sequence ID" value="XM_022297956.1"/>
</dbReference>
<dbReference type="PRINTS" id="PR00412">
    <property type="entry name" value="EPOXHYDRLASE"/>
</dbReference>
<keyword evidence="1" id="KW-0378">Hydrolase</keyword>
<evidence type="ECO:0000313" key="4">
    <source>
        <dbReference type="Proteomes" id="UP000504603"/>
    </source>
</evidence>
<name>A0A6J1DI18_MOMCH</name>
<sequence>MGGVGSGQEIFVDQPENSGCVPFPPRNPERNSVEILRDLFGDGYYVCRFQEPGEMEEDFDSMDTEDIFKIFLSIRDPAPPIIPKEVGMRGYPIPDSLPCWLSQESLSYYATKFGKKGFTGGFNYFRALPLNWELTAPWSGSKVEVPSKFITGDLDITYNIPGVKEYIHKGGFENDVVGLEEIVVIEGAAHFVNQESPEEVTKQIHEFIQKY</sequence>
<accession>A0A6J1DI18</accession>
<feature type="region of interest" description="Disordered" evidence="3">
    <location>
        <begin position="1"/>
        <end position="25"/>
    </location>
</feature>
<dbReference type="SUPFAM" id="SSF53474">
    <property type="entry name" value="alpha/beta-Hydrolases"/>
    <property type="match status" value="1"/>
</dbReference>
<keyword evidence="4" id="KW-1185">Reference proteome</keyword>
<gene>
    <name evidence="5" type="primary">LOC111021100</name>
</gene>
<dbReference type="InterPro" id="IPR029058">
    <property type="entry name" value="AB_hydrolase_fold"/>
</dbReference>
<reference evidence="5" key="1">
    <citation type="submission" date="2025-08" db="UniProtKB">
        <authorList>
            <consortium name="RefSeq"/>
        </authorList>
    </citation>
    <scope>IDENTIFICATION</scope>
    <source>
        <strain evidence="5">OHB3-1</strain>
    </source>
</reference>
<protein>
    <submittedName>
        <fullName evidence="5">Uncharacterized protein LOC111021100</fullName>
    </submittedName>
</protein>
<comment type="similarity">
    <text evidence="2">Belongs to the AB hydrolase superfamily. Epoxide hydrolase family.</text>
</comment>
<dbReference type="GeneID" id="111021100"/>
<dbReference type="InterPro" id="IPR000639">
    <property type="entry name" value="Epox_hydrolase-like"/>
</dbReference>
<dbReference type="AlphaFoldDB" id="A0A6J1DI18"/>
<dbReference type="KEGG" id="mcha:111021100"/>
<evidence type="ECO:0000256" key="1">
    <source>
        <dbReference type="ARBA" id="ARBA00022801"/>
    </source>
</evidence>
<dbReference type="GO" id="GO:0016787">
    <property type="term" value="F:hydrolase activity"/>
    <property type="evidence" value="ECO:0007669"/>
    <property type="project" value="UniProtKB-KW"/>
</dbReference>
<organism evidence="4 5">
    <name type="scientific">Momordica charantia</name>
    <name type="common">Bitter gourd</name>
    <name type="synonym">Balsam pear</name>
    <dbReference type="NCBI Taxonomy" id="3673"/>
    <lineage>
        <taxon>Eukaryota</taxon>
        <taxon>Viridiplantae</taxon>
        <taxon>Streptophyta</taxon>
        <taxon>Embryophyta</taxon>
        <taxon>Tracheophyta</taxon>
        <taxon>Spermatophyta</taxon>
        <taxon>Magnoliopsida</taxon>
        <taxon>eudicotyledons</taxon>
        <taxon>Gunneridae</taxon>
        <taxon>Pentapetalae</taxon>
        <taxon>rosids</taxon>
        <taxon>fabids</taxon>
        <taxon>Cucurbitales</taxon>
        <taxon>Cucurbitaceae</taxon>
        <taxon>Momordiceae</taxon>
        <taxon>Momordica</taxon>
    </lineage>
</organism>
<evidence type="ECO:0000256" key="2">
    <source>
        <dbReference type="ARBA" id="ARBA00038334"/>
    </source>
</evidence>
<evidence type="ECO:0000256" key="3">
    <source>
        <dbReference type="SAM" id="MobiDB-lite"/>
    </source>
</evidence>
<dbReference type="Gene3D" id="3.40.50.1820">
    <property type="entry name" value="alpha/beta hydrolase"/>
    <property type="match status" value="1"/>
</dbReference>
<evidence type="ECO:0000313" key="5">
    <source>
        <dbReference type="RefSeq" id="XP_022153648.1"/>
    </source>
</evidence>
<dbReference type="OrthoDB" id="7130006at2759"/>
<dbReference type="PANTHER" id="PTHR43329">
    <property type="entry name" value="EPOXIDE HYDROLASE"/>
    <property type="match status" value="1"/>
</dbReference>